<dbReference type="SUPFAM" id="SSF53474">
    <property type="entry name" value="alpha/beta-Hydrolases"/>
    <property type="match status" value="1"/>
</dbReference>
<accession>W9K0C8</accession>
<protein>
    <submittedName>
        <fullName evidence="1">Uncharacterized protein</fullName>
    </submittedName>
</protein>
<organism evidence="1">
    <name type="scientific">Fusarium oxysporum Fo47</name>
    <dbReference type="NCBI Taxonomy" id="660027"/>
    <lineage>
        <taxon>Eukaryota</taxon>
        <taxon>Fungi</taxon>
        <taxon>Dikarya</taxon>
        <taxon>Ascomycota</taxon>
        <taxon>Pezizomycotina</taxon>
        <taxon>Sordariomycetes</taxon>
        <taxon>Hypocreomycetidae</taxon>
        <taxon>Hypocreales</taxon>
        <taxon>Nectriaceae</taxon>
        <taxon>Fusarium</taxon>
        <taxon>Fusarium oxysporum species complex</taxon>
    </lineage>
</organism>
<dbReference type="InterPro" id="IPR029058">
    <property type="entry name" value="AB_hydrolase_fold"/>
</dbReference>
<dbReference type="Gene3D" id="3.40.50.1820">
    <property type="entry name" value="alpha/beta hydrolase"/>
    <property type="match status" value="1"/>
</dbReference>
<reference evidence="1" key="1">
    <citation type="submission" date="2011-06" db="EMBL/GenBank/DDBJ databases">
        <title>The Genome Sequence of Fusarium oxysporum Fo47.</title>
        <authorList>
            <consortium name="The Broad Institute Genome Sequencing Platform"/>
            <person name="Ma L.-J."/>
            <person name="Gale L.R."/>
            <person name="Schwartz D.C."/>
            <person name="Zhou S."/>
            <person name="Corby-Kistler H."/>
            <person name="Young S.K."/>
            <person name="Zeng Q."/>
            <person name="Gargeya S."/>
            <person name="Fitzgerald M."/>
            <person name="Haas B."/>
            <person name="Abouelleil A."/>
            <person name="Alvarado L."/>
            <person name="Arachchi H.M."/>
            <person name="Berlin A."/>
            <person name="Brown A."/>
            <person name="Chapman S.B."/>
            <person name="Chen Z."/>
            <person name="Dunbar C."/>
            <person name="Freedman E."/>
            <person name="Gearin G."/>
            <person name="Gellesch M."/>
            <person name="Goldberg J."/>
            <person name="Griggs A."/>
            <person name="Gujja S."/>
            <person name="Heiman D."/>
            <person name="Howarth C."/>
            <person name="Larson L."/>
            <person name="Lui A."/>
            <person name="MacDonald P.J.P."/>
            <person name="Mehta T."/>
            <person name="Montmayeur A."/>
            <person name="Murphy C."/>
            <person name="Neiman D."/>
            <person name="Pearson M."/>
            <person name="Priest M."/>
            <person name="Roberts A."/>
            <person name="Saif S."/>
            <person name="Shea T."/>
            <person name="Shenoy N."/>
            <person name="Sisk P."/>
            <person name="Stolte C."/>
            <person name="Sykes S."/>
            <person name="Wortman J."/>
            <person name="Nusbaum C."/>
            <person name="Birren B."/>
        </authorList>
    </citation>
    <scope>NUCLEOTIDE SEQUENCE [LARGE SCALE GENOMIC DNA]</scope>
    <source>
        <strain evidence="1">Fo47</strain>
    </source>
</reference>
<sequence>MFPRAQKLDSLETHSLKIACSSMWLRRQTLPGTPNFPSSSTFKALEWVQKYTSRSGGNPKHVVLGDYRRNHSRQYPGGTRLPICMWGPVIDGDFVQDALRNSFVQGKFVKVPSIIGATTNEGRAFAPAASSQTEVEDFFQGRVSAP</sequence>
<dbReference type="Proteomes" id="UP000030766">
    <property type="component" value="Unassembled WGS sequence"/>
</dbReference>
<dbReference type="EMBL" id="JH717901">
    <property type="protein sequence ID" value="EWZ37847.1"/>
    <property type="molecule type" value="Genomic_DNA"/>
</dbReference>
<evidence type="ECO:0000313" key="1">
    <source>
        <dbReference type="EMBL" id="EWZ37847.1"/>
    </source>
</evidence>
<reference evidence="1" key="2">
    <citation type="submission" date="2012-06" db="EMBL/GenBank/DDBJ databases">
        <title>Annotation of the Genome Sequence of Fusarium oxysporum Fo47.</title>
        <authorList>
            <consortium name="The Broad Institute Genomics Platform"/>
            <person name="Ma L.-J."/>
            <person name="Corby-Kistler H."/>
            <person name="Broz K."/>
            <person name="Gale L.R."/>
            <person name="Jonkers W."/>
            <person name="O'Donnell K."/>
            <person name="Ploetz R."/>
            <person name="Steinberg C."/>
            <person name="Schwartz D.C."/>
            <person name="VanEtten H."/>
            <person name="Zhou S."/>
            <person name="Young S.K."/>
            <person name="Zeng Q."/>
            <person name="Gargeya S."/>
            <person name="Fitzgerald M."/>
            <person name="Abouelleil A."/>
            <person name="Alvarado L."/>
            <person name="Chapman S.B."/>
            <person name="Gainer-Dewar J."/>
            <person name="Goldberg J."/>
            <person name="Griggs A."/>
            <person name="Gujja S."/>
            <person name="Hansen M."/>
            <person name="Howarth C."/>
            <person name="Imamovic A."/>
            <person name="Ireland A."/>
            <person name="Larimer J."/>
            <person name="McCowan C."/>
            <person name="Murphy C."/>
            <person name="Pearson M."/>
            <person name="Poon T.W."/>
            <person name="Priest M."/>
            <person name="Roberts A."/>
            <person name="Saif S."/>
            <person name="Shea T."/>
            <person name="Sykes S."/>
            <person name="Wortman J."/>
            <person name="Nusbaum C."/>
            <person name="Birren B."/>
        </authorList>
    </citation>
    <scope>NUCLEOTIDE SEQUENCE</scope>
    <source>
        <strain evidence="1">Fo47</strain>
    </source>
</reference>
<dbReference type="HOGENOM" id="CLU_1777558_0_0_1"/>
<dbReference type="VEuPathDB" id="FungiDB:FOZG_09695"/>
<proteinExistence type="predicted"/>
<name>W9K0C8_FUSOX</name>
<dbReference type="AlphaFoldDB" id="W9K0C8"/>
<gene>
    <name evidence="1" type="ORF">FOZG_09695</name>
</gene>